<dbReference type="PANTHER" id="PTHR46730">
    <property type="entry name" value="POLYCYSTIN-1"/>
    <property type="match status" value="1"/>
</dbReference>
<keyword evidence="4" id="KW-1133">Transmembrane helix</keyword>
<dbReference type="InterPro" id="IPR035986">
    <property type="entry name" value="PKD_dom_sf"/>
</dbReference>
<dbReference type="GO" id="GO:0005886">
    <property type="term" value="C:plasma membrane"/>
    <property type="evidence" value="ECO:0007669"/>
    <property type="project" value="TreeGrafter"/>
</dbReference>
<evidence type="ECO:0000256" key="5">
    <source>
        <dbReference type="ARBA" id="ARBA00023136"/>
    </source>
</evidence>
<dbReference type="EMBL" id="QXED01000002">
    <property type="protein sequence ID" value="RIV25293.1"/>
    <property type="molecule type" value="Genomic_DNA"/>
</dbReference>
<dbReference type="Gene3D" id="2.60.40.10">
    <property type="entry name" value="Immunoglobulins"/>
    <property type="match status" value="2"/>
</dbReference>
<organism evidence="8 9">
    <name type="scientific">Fibrisoma montanum</name>
    <dbReference type="NCBI Taxonomy" id="2305895"/>
    <lineage>
        <taxon>Bacteria</taxon>
        <taxon>Pseudomonadati</taxon>
        <taxon>Bacteroidota</taxon>
        <taxon>Cytophagia</taxon>
        <taxon>Cytophagales</taxon>
        <taxon>Spirosomataceae</taxon>
        <taxon>Fibrisoma</taxon>
    </lineage>
</organism>
<protein>
    <submittedName>
        <fullName evidence="8">PKD domain-containing protein</fullName>
    </submittedName>
</protein>
<evidence type="ECO:0000256" key="6">
    <source>
        <dbReference type="SAM" id="SignalP"/>
    </source>
</evidence>
<dbReference type="Pfam" id="PF18911">
    <property type="entry name" value="PKD_4"/>
    <property type="match status" value="2"/>
</dbReference>
<dbReference type="AlphaFoldDB" id="A0A418MEZ1"/>
<dbReference type="GO" id="GO:0006816">
    <property type="term" value="P:calcium ion transport"/>
    <property type="evidence" value="ECO:0007669"/>
    <property type="project" value="TreeGrafter"/>
</dbReference>
<comment type="subcellular location">
    <subcellularLocation>
        <location evidence="1">Membrane</location>
        <topology evidence="1">Multi-pass membrane protein</topology>
    </subcellularLocation>
</comment>
<dbReference type="RefSeq" id="WP_119667178.1">
    <property type="nucleotide sequence ID" value="NZ_QXED01000002.1"/>
</dbReference>
<dbReference type="OrthoDB" id="1488789at2"/>
<dbReference type="Proteomes" id="UP000283523">
    <property type="component" value="Unassembled WGS sequence"/>
</dbReference>
<evidence type="ECO:0000256" key="3">
    <source>
        <dbReference type="ARBA" id="ARBA00022737"/>
    </source>
</evidence>
<keyword evidence="6" id="KW-0732">Signal</keyword>
<reference evidence="8 9" key="1">
    <citation type="submission" date="2018-08" db="EMBL/GenBank/DDBJ databases">
        <title>Fibrisoma montanum sp. nov., isolated from Danxia mountain soil.</title>
        <authorList>
            <person name="Huang Y."/>
        </authorList>
    </citation>
    <scope>NUCLEOTIDE SEQUENCE [LARGE SCALE GENOMIC DNA]</scope>
    <source>
        <strain evidence="8 9">HYT19</strain>
    </source>
</reference>
<sequence length="398" mass="42595">MNKPGMPFLTVWLPVLSLLFVAGQCTKDPEPTPVPEAYFTFSPSVNLVAPVTVTFTNESENATEYVWTFGNNQTSTNKNLVLTFNSEGTYTITLKATGPGGADTYSQTVTINKPSTGTTPPPNPKPVADFSYSPSSNLIAPVNMNFTNLSTNASSYRWDFGDGTTSTVANPTKQFAKEGTYTVKLTATNANGSSEVSKNVVVEKAASTTGQFVFWTDKSSGWSSIDVAIDGSAAGKITSYFTLAPACGNSVTVTRPPGTYAYTAQSNTGVKWSGNITITASQCKSLRLDFPTTAPSTCDWNSATKCITVTKAVKGTRCGTSNSVEVEWKNTCTSNVKVVVCIQRSDGTWSCNPDGTFDTGMRPNQVLNNYVCAGTGKYKIYAMPIADFIKNKCAYPKE</sequence>
<dbReference type="PANTHER" id="PTHR46730:SF4">
    <property type="entry name" value="POLYCYSTIC KIDNEY DISEASE PROTEIN 1-LIKE 1"/>
    <property type="match status" value="1"/>
</dbReference>
<dbReference type="InterPro" id="IPR013783">
    <property type="entry name" value="Ig-like_fold"/>
</dbReference>
<dbReference type="InterPro" id="IPR022409">
    <property type="entry name" value="PKD/Chitinase_dom"/>
</dbReference>
<keyword evidence="2" id="KW-0812">Transmembrane</keyword>
<name>A0A418MEZ1_9BACT</name>
<accession>A0A418MEZ1</accession>
<proteinExistence type="predicted"/>
<evidence type="ECO:0000256" key="4">
    <source>
        <dbReference type="ARBA" id="ARBA00022989"/>
    </source>
</evidence>
<comment type="caution">
    <text evidence="8">The sequence shown here is derived from an EMBL/GenBank/DDBJ whole genome shotgun (WGS) entry which is preliminary data.</text>
</comment>
<feature type="domain" description="PKD" evidence="7">
    <location>
        <begin position="35"/>
        <end position="118"/>
    </location>
</feature>
<evidence type="ECO:0000313" key="8">
    <source>
        <dbReference type="EMBL" id="RIV25293.1"/>
    </source>
</evidence>
<evidence type="ECO:0000313" key="9">
    <source>
        <dbReference type="Proteomes" id="UP000283523"/>
    </source>
</evidence>
<feature type="chain" id="PRO_5019203377" evidence="6">
    <location>
        <begin position="28"/>
        <end position="398"/>
    </location>
</feature>
<dbReference type="CDD" id="cd00146">
    <property type="entry name" value="PKD"/>
    <property type="match status" value="2"/>
</dbReference>
<keyword evidence="5" id="KW-0472">Membrane</keyword>
<dbReference type="SMART" id="SM00089">
    <property type="entry name" value="PKD"/>
    <property type="match status" value="2"/>
</dbReference>
<evidence type="ECO:0000259" key="7">
    <source>
        <dbReference type="PROSITE" id="PS50093"/>
    </source>
</evidence>
<gene>
    <name evidence="8" type="ORF">DYU11_08275</name>
</gene>
<feature type="signal peptide" evidence="6">
    <location>
        <begin position="1"/>
        <end position="27"/>
    </location>
</feature>
<feature type="domain" description="PKD" evidence="7">
    <location>
        <begin position="126"/>
        <end position="209"/>
    </location>
</feature>
<keyword evidence="3" id="KW-0677">Repeat</keyword>
<dbReference type="SUPFAM" id="SSF49299">
    <property type="entry name" value="PKD domain"/>
    <property type="match status" value="2"/>
</dbReference>
<evidence type="ECO:0000256" key="2">
    <source>
        <dbReference type="ARBA" id="ARBA00022692"/>
    </source>
</evidence>
<keyword evidence="9" id="KW-1185">Reference proteome</keyword>
<evidence type="ECO:0000256" key="1">
    <source>
        <dbReference type="ARBA" id="ARBA00004141"/>
    </source>
</evidence>
<dbReference type="InterPro" id="IPR000601">
    <property type="entry name" value="PKD_dom"/>
</dbReference>
<dbReference type="GO" id="GO:0005261">
    <property type="term" value="F:monoatomic cation channel activity"/>
    <property type="evidence" value="ECO:0007669"/>
    <property type="project" value="TreeGrafter"/>
</dbReference>
<dbReference type="PROSITE" id="PS50093">
    <property type="entry name" value="PKD"/>
    <property type="match status" value="2"/>
</dbReference>